<dbReference type="InterPro" id="IPR008979">
    <property type="entry name" value="Galactose-bd-like_sf"/>
</dbReference>
<dbReference type="Gene3D" id="2.60.40.1080">
    <property type="match status" value="1"/>
</dbReference>
<comment type="caution">
    <text evidence="1">The sequence shown here is derived from an EMBL/GenBank/DDBJ whole genome shotgun (WGS) entry which is preliminary data.</text>
</comment>
<keyword evidence="2" id="KW-1185">Reference proteome</keyword>
<accession>A0ABV8ACQ6</accession>
<dbReference type="Gene3D" id="2.60.120.430">
    <property type="entry name" value="Galactose-binding lectin"/>
    <property type="match status" value="1"/>
</dbReference>
<proteinExistence type="predicted"/>
<reference evidence="2" key="1">
    <citation type="journal article" date="2019" name="Int. J. Syst. Evol. Microbiol.">
        <title>The Global Catalogue of Microorganisms (GCM) 10K type strain sequencing project: providing services to taxonomists for standard genome sequencing and annotation.</title>
        <authorList>
            <consortium name="The Broad Institute Genomics Platform"/>
            <consortium name="The Broad Institute Genome Sequencing Center for Infectious Disease"/>
            <person name="Wu L."/>
            <person name="Ma J."/>
        </authorList>
    </citation>
    <scope>NUCLEOTIDE SEQUENCE [LARGE SCALE GENOMIC DNA]</scope>
    <source>
        <strain evidence="2">CECT 8979</strain>
    </source>
</reference>
<dbReference type="RefSeq" id="WP_386096293.1">
    <property type="nucleotide sequence ID" value="NZ_JBHSAT010000004.1"/>
</dbReference>
<protein>
    <recommendedName>
        <fullName evidence="3">Glycosyl hydrolase family 16</fullName>
    </recommendedName>
</protein>
<dbReference type="SUPFAM" id="SSF49373">
    <property type="entry name" value="Invasin/intimin cell-adhesion fragments"/>
    <property type="match status" value="1"/>
</dbReference>
<organism evidence="1 2">
    <name type="scientific">Winogradskyella maritima</name>
    <dbReference type="NCBI Taxonomy" id="1517766"/>
    <lineage>
        <taxon>Bacteria</taxon>
        <taxon>Pseudomonadati</taxon>
        <taxon>Bacteroidota</taxon>
        <taxon>Flavobacteriia</taxon>
        <taxon>Flavobacteriales</taxon>
        <taxon>Flavobacteriaceae</taxon>
        <taxon>Winogradskyella</taxon>
    </lineage>
</organism>
<dbReference type="InterPro" id="IPR008964">
    <property type="entry name" value="Invasin/intimin_cell_adhesion"/>
</dbReference>
<sequence>MKKYSKVSVPVMILGLMSVLFFGCEREVSDDVEFATFFKNGEVFIDGFSAGLDYFPFVDAGADPEAFSVVTDDVFEGSSAMRFDVPSFGNGFVGATFNTTVARDLSGFDALTFYAKASQAATIDAIGFGISGETGNKFQVTKNGLEVSTNWKKYILPIPDPSKLINETGLFWLAEGASAPGGEGGYVLWFDNIQFERLGTVAQPQPKIFNGEDLSEQSFTGSTINVTGLTQTFNTASGENVTVNVAPSYYQFMSSDVDVARVSERGEISIVGVGQAEITALLGGVSAQGSLTLDVTGNFQGAETPPSRDPDDVISIFSDAYTNVNALNFAVFNDQNVQISTQTFGGDQIANYDNLSFVGLGWDGTVDVSNMTHLHIDVQLKDPASASLIVELIDFGADNSDGGGDDTGGGSVVTSNLSLGDWVGIDIPLDAFTQATGGGFAGSPNQNNIARVVLVSNGGSFAVDNIYFYRN</sequence>
<dbReference type="Proteomes" id="UP001595812">
    <property type="component" value="Unassembled WGS sequence"/>
</dbReference>
<dbReference type="PROSITE" id="PS51257">
    <property type="entry name" value="PROKAR_LIPOPROTEIN"/>
    <property type="match status" value="1"/>
</dbReference>
<evidence type="ECO:0000313" key="2">
    <source>
        <dbReference type="Proteomes" id="UP001595812"/>
    </source>
</evidence>
<evidence type="ECO:0008006" key="3">
    <source>
        <dbReference type="Google" id="ProtNLM"/>
    </source>
</evidence>
<dbReference type="SUPFAM" id="SSF49785">
    <property type="entry name" value="Galactose-binding domain-like"/>
    <property type="match status" value="1"/>
</dbReference>
<evidence type="ECO:0000313" key="1">
    <source>
        <dbReference type="EMBL" id="MFC3875882.1"/>
    </source>
</evidence>
<gene>
    <name evidence="1" type="ORF">ACFOSX_01445</name>
</gene>
<name>A0ABV8ACQ6_9FLAO</name>
<dbReference type="EMBL" id="JBHSAT010000004">
    <property type="protein sequence ID" value="MFC3875882.1"/>
    <property type="molecule type" value="Genomic_DNA"/>
</dbReference>